<dbReference type="AlphaFoldDB" id="A0A1J1IAR2"/>
<gene>
    <name evidence="1" type="ORF">CLUMA_CG010694</name>
</gene>
<protein>
    <submittedName>
        <fullName evidence="1">CLUMA_CG010694, isoform A</fullName>
    </submittedName>
</protein>
<evidence type="ECO:0000313" key="1">
    <source>
        <dbReference type="EMBL" id="CRK97299.1"/>
    </source>
</evidence>
<dbReference type="Proteomes" id="UP000183832">
    <property type="component" value="Unassembled WGS sequence"/>
</dbReference>
<dbReference type="EMBL" id="CVRI01000047">
    <property type="protein sequence ID" value="CRK97299.1"/>
    <property type="molecule type" value="Genomic_DNA"/>
</dbReference>
<name>A0A1J1IAR2_9DIPT</name>
<accession>A0A1J1IAR2</accession>
<keyword evidence="2" id="KW-1185">Reference proteome</keyword>
<organism evidence="1 2">
    <name type="scientific">Clunio marinus</name>
    <dbReference type="NCBI Taxonomy" id="568069"/>
    <lineage>
        <taxon>Eukaryota</taxon>
        <taxon>Metazoa</taxon>
        <taxon>Ecdysozoa</taxon>
        <taxon>Arthropoda</taxon>
        <taxon>Hexapoda</taxon>
        <taxon>Insecta</taxon>
        <taxon>Pterygota</taxon>
        <taxon>Neoptera</taxon>
        <taxon>Endopterygota</taxon>
        <taxon>Diptera</taxon>
        <taxon>Nematocera</taxon>
        <taxon>Chironomoidea</taxon>
        <taxon>Chironomidae</taxon>
        <taxon>Clunio</taxon>
    </lineage>
</organism>
<reference evidence="1 2" key="1">
    <citation type="submission" date="2015-04" db="EMBL/GenBank/DDBJ databases">
        <authorList>
            <person name="Syromyatnikov M.Y."/>
            <person name="Popov V.N."/>
        </authorList>
    </citation>
    <scope>NUCLEOTIDE SEQUENCE [LARGE SCALE GENOMIC DNA]</scope>
</reference>
<proteinExistence type="predicted"/>
<evidence type="ECO:0000313" key="2">
    <source>
        <dbReference type="Proteomes" id="UP000183832"/>
    </source>
</evidence>
<sequence>MEFLLRNKLKGEYLPSFKINSDFELAETVRNNAAEFGRCCNCSQAKMSHEQNKTSEVLQITIENSK</sequence>